<evidence type="ECO:0000313" key="3">
    <source>
        <dbReference type="EMBL" id="EAX95180.1"/>
    </source>
</evidence>
<dbReference type="GO" id="GO:0005737">
    <property type="term" value="C:cytoplasm"/>
    <property type="evidence" value="ECO:0000318"/>
    <property type="project" value="GO_Central"/>
</dbReference>
<dbReference type="InterPro" id="IPR013194">
    <property type="entry name" value="HDAC_interact_dom"/>
</dbReference>
<gene>
    <name evidence="3" type="ORF">TVAG_032470</name>
</gene>
<feature type="domain" description="J" evidence="2">
    <location>
        <begin position="10"/>
        <end position="76"/>
    </location>
</feature>
<dbReference type="eggNOG" id="KOG0717">
    <property type="taxonomic scope" value="Eukaryota"/>
</dbReference>
<keyword evidence="4" id="KW-1185">Reference proteome</keyword>
<dbReference type="OrthoDB" id="552049at2759"/>
<dbReference type="Pfam" id="PF00226">
    <property type="entry name" value="DnaJ"/>
    <property type="match status" value="1"/>
</dbReference>
<dbReference type="PROSITE" id="PS50076">
    <property type="entry name" value="DNAJ_2"/>
    <property type="match status" value="1"/>
</dbReference>
<dbReference type="VEuPathDB" id="TrichDB:TVAGG3_0487960"/>
<dbReference type="AlphaFoldDB" id="A2FIS7"/>
<dbReference type="VEuPathDB" id="TrichDB:TVAG_032470"/>
<proteinExistence type="predicted"/>
<dbReference type="InterPro" id="IPR001623">
    <property type="entry name" value="DnaJ_domain"/>
</dbReference>
<dbReference type="PRINTS" id="PR00625">
    <property type="entry name" value="JDOMAIN"/>
</dbReference>
<reference evidence="3" key="2">
    <citation type="journal article" date="2007" name="Science">
        <title>Draft genome sequence of the sexually transmitted pathogen Trichomonas vaginalis.</title>
        <authorList>
            <person name="Carlton J.M."/>
            <person name="Hirt R.P."/>
            <person name="Silva J.C."/>
            <person name="Delcher A.L."/>
            <person name="Schatz M."/>
            <person name="Zhao Q."/>
            <person name="Wortman J.R."/>
            <person name="Bidwell S.L."/>
            <person name="Alsmark U.C.M."/>
            <person name="Besteiro S."/>
            <person name="Sicheritz-Ponten T."/>
            <person name="Noel C.J."/>
            <person name="Dacks J.B."/>
            <person name="Foster P.G."/>
            <person name="Simillion C."/>
            <person name="Van de Peer Y."/>
            <person name="Miranda-Saavedra D."/>
            <person name="Barton G.J."/>
            <person name="Westrop G.D."/>
            <person name="Mueller S."/>
            <person name="Dessi D."/>
            <person name="Fiori P.L."/>
            <person name="Ren Q."/>
            <person name="Paulsen I."/>
            <person name="Zhang H."/>
            <person name="Bastida-Corcuera F.D."/>
            <person name="Simoes-Barbosa A."/>
            <person name="Brown M.T."/>
            <person name="Hayes R.D."/>
            <person name="Mukherjee M."/>
            <person name="Okumura C.Y."/>
            <person name="Schneider R."/>
            <person name="Smith A.J."/>
            <person name="Vanacova S."/>
            <person name="Villalvazo M."/>
            <person name="Haas B.J."/>
            <person name="Pertea M."/>
            <person name="Feldblyum T.V."/>
            <person name="Utterback T.R."/>
            <person name="Shu C.L."/>
            <person name="Osoegawa K."/>
            <person name="de Jong P.J."/>
            <person name="Hrdy I."/>
            <person name="Horvathova L."/>
            <person name="Zubacova Z."/>
            <person name="Dolezal P."/>
            <person name="Malik S.B."/>
            <person name="Logsdon J.M. Jr."/>
            <person name="Henze K."/>
            <person name="Gupta A."/>
            <person name="Wang C.C."/>
            <person name="Dunne R.L."/>
            <person name="Upcroft J.A."/>
            <person name="Upcroft P."/>
            <person name="White O."/>
            <person name="Salzberg S.L."/>
            <person name="Tang P."/>
            <person name="Chiu C.-H."/>
            <person name="Lee Y.-S."/>
            <person name="Embley T.M."/>
            <person name="Coombs G.H."/>
            <person name="Mottram J.C."/>
            <person name="Tachezy J."/>
            <person name="Fraser-Liggett C.M."/>
            <person name="Johnson P.J."/>
        </authorList>
    </citation>
    <scope>NUCLEOTIDE SEQUENCE [LARGE SCALE GENOMIC DNA]</scope>
    <source>
        <strain evidence="3">G3</strain>
    </source>
</reference>
<evidence type="ECO:0000259" key="2">
    <source>
        <dbReference type="PROSITE" id="PS50076"/>
    </source>
</evidence>
<protein>
    <submittedName>
        <fullName evidence="3">DnaJ domain containing protein</fullName>
    </submittedName>
</protein>
<feature type="compositionally biased region" description="Polar residues" evidence="1">
    <location>
        <begin position="215"/>
        <end position="233"/>
    </location>
</feature>
<dbReference type="STRING" id="5722.A2FIS7"/>
<dbReference type="KEGG" id="tva:4752922"/>
<feature type="region of interest" description="Disordered" evidence="1">
    <location>
        <begin position="215"/>
        <end position="238"/>
    </location>
</feature>
<reference evidence="3" key="1">
    <citation type="submission" date="2006-10" db="EMBL/GenBank/DDBJ databases">
        <authorList>
            <person name="Amadeo P."/>
            <person name="Zhao Q."/>
            <person name="Wortman J."/>
            <person name="Fraser-Liggett C."/>
            <person name="Carlton J."/>
        </authorList>
    </citation>
    <scope>NUCLEOTIDE SEQUENCE</scope>
    <source>
        <strain evidence="3">G3</strain>
    </source>
</reference>
<dbReference type="EMBL" id="DS113819">
    <property type="protein sequence ID" value="EAX95180.1"/>
    <property type="molecule type" value="Genomic_DNA"/>
</dbReference>
<organism evidence="3 4">
    <name type="scientific">Trichomonas vaginalis (strain ATCC PRA-98 / G3)</name>
    <dbReference type="NCBI Taxonomy" id="412133"/>
    <lineage>
        <taxon>Eukaryota</taxon>
        <taxon>Metamonada</taxon>
        <taxon>Parabasalia</taxon>
        <taxon>Trichomonadida</taxon>
        <taxon>Trichomonadidae</taxon>
        <taxon>Trichomonas</taxon>
    </lineage>
</organism>
<dbReference type="Gene3D" id="1.10.287.110">
    <property type="entry name" value="DnaJ domain"/>
    <property type="match status" value="1"/>
</dbReference>
<dbReference type="InterPro" id="IPR051964">
    <property type="entry name" value="Chaperone_stress_response"/>
</dbReference>
<dbReference type="PANTHER" id="PTHR44029">
    <property type="entry name" value="DNAJ HOMOLOG SUBFAMILY C MEMBER 21"/>
    <property type="match status" value="1"/>
</dbReference>
<dbReference type="InParanoid" id="A2FIS7"/>
<sequence length="794" mass="91728">MSSPWNANTDYYEILGVEENAKLDSIKQAYNERTTKLLKLMTSANQSETKHLLHLIEHAYSILSDSRERDWYNSHRVYNFNGIKDLLQTKVDIFRLFKADAYDGYGNDPNGFYAVFDNAFSTIATEEGISAPSFGISITPYEDVDKFYAFWTCFNTKRNLTLQCLTAQNDAETTWATFQNVLREFIATVRYLATFARKRDPRVINEIKKRQELPRNSSITVQQPVSTEGQQENNESELDVQKEMKLKEFLLEYAAIQIKHSKVVDLNKITEKVKNSPYKAYTFLRCINENKNISSKGLQGFKESIKFFGESDLQIPMKIYKADNQESPRQFVHFKINRNPNCIDQFCQKLGNSISPLDVITAAHRLQKIDNEEKDEYLKYLDYRSKDTQIRVYSFISNPLTHGHLIKNMKTIGSYAKQYHPIGMAPSSFCDEMAKSVLNNSYITVDQSTNEKDGKKVHIINQVSTQLEVVEDDHADFDVKCTRNENVIKRLNEYGESYFYTSPDFTKELIETFGPKGCLITKFCKINWDISFKFLLKFLVKRYKRLQIGRLLSKPEWSRTLETYLPVSRASFSKIPNKLVDYHRFSFIPLPLKFNVENVAYLVDLFERFYASYLFIKETMCEKEVFTNAVAVLRSNDVVYNMTYSEAQLVTSLAILAKRMDNIRSTSNETSKSRKLAIEIGITDNQMNTATRVNEMIHELIINRKLQIKQAVPQIAGLLDEVNNKAVKEMLTIVLICIRAMKFVSANKSKEGEIVQMSCNDGLLRMWIKGSNGYFPTCAVDLERYKSTKGILDI</sequence>
<evidence type="ECO:0000256" key="1">
    <source>
        <dbReference type="SAM" id="MobiDB-lite"/>
    </source>
</evidence>
<dbReference type="RefSeq" id="XP_001308110.1">
    <property type="nucleotide sequence ID" value="XM_001308109.1"/>
</dbReference>
<dbReference type="CDD" id="cd06257">
    <property type="entry name" value="DnaJ"/>
    <property type="match status" value="1"/>
</dbReference>
<dbReference type="Proteomes" id="UP000001542">
    <property type="component" value="Unassembled WGS sequence"/>
</dbReference>
<dbReference type="Pfam" id="PF08295">
    <property type="entry name" value="Sin3_corepress"/>
    <property type="match status" value="1"/>
</dbReference>
<name>A2FIS7_TRIV3</name>
<dbReference type="PANTHER" id="PTHR44029:SF1">
    <property type="entry name" value="DNAJ HOMOLOG SUBFAMILY C MEMBER 21"/>
    <property type="match status" value="1"/>
</dbReference>
<dbReference type="InterPro" id="IPR036869">
    <property type="entry name" value="J_dom_sf"/>
</dbReference>
<accession>A2FIS7</accession>
<dbReference type="SUPFAM" id="SSF46565">
    <property type="entry name" value="Chaperone J-domain"/>
    <property type="match status" value="1"/>
</dbReference>
<evidence type="ECO:0000313" key="4">
    <source>
        <dbReference type="Proteomes" id="UP000001542"/>
    </source>
</evidence>